<dbReference type="AlphaFoldDB" id="A0AAV1D327"/>
<dbReference type="GO" id="GO:0035251">
    <property type="term" value="F:UDP-glucosyltransferase activity"/>
    <property type="evidence" value="ECO:0007669"/>
    <property type="project" value="InterPro"/>
</dbReference>
<keyword evidence="2" id="KW-1185">Reference proteome</keyword>
<dbReference type="SUPFAM" id="SSF53756">
    <property type="entry name" value="UDP-Glycosyltransferase/glycogen phosphorylase"/>
    <property type="match status" value="1"/>
</dbReference>
<gene>
    <name evidence="1" type="ORF">OLC1_LOCUS11443</name>
</gene>
<evidence type="ECO:0000313" key="2">
    <source>
        <dbReference type="Proteomes" id="UP001161247"/>
    </source>
</evidence>
<reference evidence="1" key="1">
    <citation type="submission" date="2023-03" db="EMBL/GenBank/DDBJ databases">
        <authorList>
            <person name="Julca I."/>
        </authorList>
    </citation>
    <scope>NUCLEOTIDE SEQUENCE</scope>
</reference>
<dbReference type="PANTHER" id="PTHR48049:SF57">
    <property type="entry name" value="UDP-GLYCOSYLTRANSFERASE 91C1-LIKE"/>
    <property type="match status" value="1"/>
</dbReference>
<name>A0AAV1D327_OLDCO</name>
<dbReference type="PANTHER" id="PTHR48049">
    <property type="entry name" value="GLYCOSYLTRANSFERASE"/>
    <property type="match status" value="1"/>
</dbReference>
<organism evidence="1 2">
    <name type="scientific">Oldenlandia corymbosa var. corymbosa</name>
    <dbReference type="NCBI Taxonomy" id="529605"/>
    <lineage>
        <taxon>Eukaryota</taxon>
        <taxon>Viridiplantae</taxon>
        <taxon>Streptophyta</taxon>
        <taxon>Embryophyta</taxon>
        <taxon>Tracheophyta</taxon>
        <taxon>Spermatophyta</taxon>
        <taxon>Magnoliopsida</taxon>
        <taxon>eudicotyledons</taxon>
        <taxon>Gunneridae</taxon>
        <taxon>Pentapetalae</taxon>
        <taxon>asterids</taxon>
        <taxon>lamiids</taxon>
        <taxon>Gentianales</taxon>
        <taxon>Rubiaceae</taxon>
        <taxon>Rubioideae</taxon>
        <taxon>Spermacoceae</taxon>
        <taxon>Hedyotis-Oldenlandia complex</taxon>
        <taxon>Oldenlandia</taxon>
    </lineage>
</organism>
<sequence length="407" mass="45080">MKKGDKVHVVLVPWSLVSIWPFDAIFPAHNCFGQLRSSCFTCFHSKKTSKRLPTIPPEIQTSFDLVAIPLPTMDSNLLPDGAEATIDIPFEKIQYLNVATDLLKNPFKNFIADKSPDWIISDIRTCWAAETVYFGRPEYLTGEGQKAARPSVESLMTKPPWVKFESKVAYRKHEAARVHRGFYSADVSGLSTAQRIAKVVQASKAVAIRSCLEFEPEYFRLQERISGKPAISVGFLPPGIGKPTLANTSDFQDDAWNNIFEWLDQQKPRSVKPSWANTDDPSDTDALPSDFRSRVAGKGVVKIGWAPQREILGHPSIGGTNSRYLVEKGLAVEVDRNEDGSFTKVAIADSLRRAMAIEGGGEAAALRARAGDAAAIFGDEKLNDGCIEAFVRYMKMNGTRKECHLTR</sequence>
<accession>A0AAV1D327</accession>
<proteinExistence type="predicted"/>
<evidence type="ECO:0000313" key="1">
    <source>
        <dbReference type="EMBL" id="CAI9101993.1"/>
    </source>
</evidence>
<dbReference type="InterPro" id="IPR050481">
    <property type="entry name" value="UDP-glycosyltransf_plant"/>
</dbReference>
<protein>
    <submittedName>
        <fullName evidence="1">OLC1v1000177C1</fullName>
    </submittedName>
</protein>
<dbReference type="Gene3D" id="3.40.50.2000">
    <property type="entry name" value="Glycogen Phosphorylase B"/>
    <property type="match status" value="2"/>
</dbReference>
<dbReference type="EMBL" id="OX459121">
    <property type="protein sequence ID" value="CAI9101993.1"/>
    <property type="molecule type" value="Genomic_DNA"/>
</dbReference>
<dbReference type="Proteomes" id="UP001161247">
    <property type="component" value="Chromosome 4"/>
</dbReference>